<dbReference type="RefSeq" id="WP_048044202.1">
    <property type="nucleotide sequence ID" value="NZ_JJPA01000113.1"/>
</dbReference>
<reference evidence="1 2" key="1">
    <citation type="journal article" date="2015" name="ISME J.">
        <title>Genomic and phenotypic differentiation among Methanosarcina mazei populations from Columbia River sediment.</title>
        <authorList>
            <person name="Youngblut N.D."/>
            <person name="Wirth J.S."/>
            <person name="Henriksen J.R."/>
            <person name="Smith M."/>
            <person name="Simon H."/>
            <person name="Metcalf W.W."/>
            <person name="Whitaker R.J."/>
        </authorList>
    </citation>
    <scope>NUCLEOTIDE SEQUENCE [LARGE SCALE GENOMIC DNA]</scope>
    <source>
        <strain evidence="1 2">3.F.A.1A.1</strain>
    </source>
</reference>
<dbReference type="PANTHER" id="PTHR36455">
    <property type="match status" value="1"/>
</dbReference>
<proteinExistence type="predicted"/>
<dbReference type="Pfam" id="PF05717">
    <property type="entry name" value="TnpB_IS66"/>
    <property type="match status" value="1"/>
</dbReference>
<name>A0A0F8G2G5_METMZ</name>
<protein>
    <submittedName>
        <fullName evidence="1">Cytochrome O ubiquinol oxidase</fullName>
    </submittedName>
</protein>
<accession>A0A0F8G2G5</accession>
<dbReference type="PATRIC" id="fig|2209.61.peg.1377"/>
<sequence>MLNPHSLWLVREPADMRAGIDSLTRLATQAAGHSPREGEAFLFTGKKRTRMKRLMWDRHGVWLCTRRLHQGAFRWPREGDTTWSLTTEQFAWLAAGVDWQRLSAGSLPVWTE</sequence>
<evidence type="ECO:0000313" key="1">
    <source>
        <dbReference type="EMBL" id="KKG33333.1"/>
    </source>
</evidence>
<evidence type="ECO:0000313" key="2">
    <source>
        <dbReference type="Proteomes" id="UP000034399"/>
    </source>
</evidence>
<dbReference type="PANTHER" id="PTHR36455:SF1">
    <property type="entry name" value="BLR8292 PROTEIN"/>
    <property type="match status" value="1"/>
</dbReference>
<dbReference type="InterPro" id="IPR008878">
    <property type="entry name" value="Transposase_IS66_Orf2"/>
</dbReference>
<dbReference type="NCBIfam" id="NF033819">
    <property type="entry name" value="IS66_TnpB"/>
    <property type="match status" value="1"/>
</dbReference>
<organism evidence="1 2">
    <name type="scientific">Methanosarcina mazei</name>
    <name type="common">Methanosarcina frisia</name>
    <dbReference type="NCBI Taxonomy" id="2209"/>
    <lineage>
        <taxon>Archaea</taxon>
        <taxon>Methanobacteriati</taxon>
        <taxon>Methanobacteriota</taxon>
        <taxon>Stenosarchaea group</taxon>
        <taxon>Methanomicrobia</taxon>
        <taxon>Methanosarcinales</taxon>
        <taxon>Methanosarcinaceae</taxon>
        <taxon>Methanosarcina</taxon>
    </lineage>
</organism>
<dbReference type="Proteomes" id="UP000034399">
    <property type="component" value="Unassembled WGS sequence"/>
</dbReference>
<gene>
    <name evidence="1" type="ORF">DU52_06265</name>
</gene>
<dbReference type="EMBL" id="JJPA01000113">
    <property type="protein sequence ID" value="KKG33333.1"/>
    <property type="molecule type" value="Genomic_DNA"/>
</dbReference>
<dbReference type="AlphaFoldDB" id="A0A0F8G2G5"/>
<comment type="caution">
    <text evidence="1">The sequence shown here is derived from an EMBL/GenBank/DDBJ whole genome shotgun (WGS) entry which is preliminary data.</text>
</comment>